<dbReference type="EMBL" id="QTSX02000034">
    <property type="protein sequence ID" value="KAJ9089676.1"/>
    <property type="molecule type" value="Genomic_DNA"/>
</dbReference>
<sequence>MLLKILLSFCFFVGLHGQSQSSGWQPASRSENKLIGRITGTRNCMGFKFDENHVVSTSTCLKSSSDVYFNNIRLDPIYFHKMWKASSPSDFNLAIAKFAIRPRLAPLVTQKSVHNNDQMVSYRFSRGRLVRRMFAVVPRRTCDRIYFTLQPNAARTKRNRGMYLCAHPARGSRNDVMGSAALGAPLTDPSDPSRVAAVYSFTGVHDGERYYFFTFVSEIFSEF</sequence>
<reference evidence="1" key="1">
    <citation type="submission" date="2022-04" db="EMBL/GenBank/DDBJ databases">
        <title>Genome of the entomopathogenic fungus Entomophthora muscae.</title>
        <authorList>
            <person name="Elya C."/>
            <person name="Lovett B.R."/>
            <person name="Lee E."/>
            <person name="Macias A.M."/>
            <person name="Hajek A.E."/>
            <person name="De Bivort B.L."/>
            <person name="Kasson M.T."/>
            <person name="De Fine Licht H.H."/>
            <person name="Stajich J.E."/>
        </authorList>
    </citation>
    <scope>NUCLEOTIDE SEQUENCE</scope>
    <source>
        <strain evidence="1">Berkeley</strain>
    </source>
</reference>
<organism evidence="1 2">
    <name type="scientific">Entomophthora muscae</name>
    <dbReference type="NCBI Taxonomy" id="34485"/>
    <lineage>
        <taxon>Eukaryota</taxon>
        <taxon>Fungi</taxon>
        <taxon>Fungi incertae sedis</taxon>
        <taxon>Zoopagomycota</taxon>
        <taxon>Entomophthoromycotina</taxon>
        <taxon>Entomophthoromycetes</taxon>
        <taxon>Entomophthorales</taxon>
        <taxon>Entomophthoraceae</taxon>
        <taxon>Entomophthora</taxon>
    </lineage>
</organism>
<dbReference type="Proteomes" id="UP001165960">
    <property type="component" value="Unassembled WGS sequence"/>
</dbReference>
<protein>
    <submittedName>
        <fullName evidence="1">Uncharacterized protein</fullName>
    </submittedName>
</protein>
<accession>A0ACC2USF0</accession>
<evidence type="ECO:0000313" key="1">
    <source>
        <dbReference type="EMBL" id="KAJ9089676.1"/>
    </source>
</evidence>
<gene>
    <name evidence="1" type="ORF">DSO57_1010379</name>
</gene>
<evidence type="ECO:0000313" key="2">
    <source>
        <dbReference type="Proteomes" id="UP001165960"/>
    </source>
</evidence>
<keyword evidence="2" id="KW-1185">Reference proteome</keyword>
<name>A0ACC2USF0_9FUNG</name>
<comment type="caution">
    <text evidence="1">The sequence shown here is derived from an EMBL/GenBank/DDBJ whole genome shotgun (WGS) entry which is preliminary data.</text>
</comment>
<proteinExistence type="predicted"/>